<dbReference type="EC" id="6.1.1.19" evidence="4"/>
<evidence type="ECO:0000256" key="8">
    <source>
        <dbReference type="ARBA" id="ARBA00022840"/>
    </source>
</evidence>
<dbReference type="InterPro" id="IPR001412">
    <property type="entry name" value="aa-tRNA-synth_I_CS"/>
</dbReference>
<evidence type="ECO:0000259" key="13">
    <source>
        <dbReference type="SMART" id="SM00836"/>
    </source>
</evidence>
<keyword evidence="6" id="KW-0436">Ligase</keyword>
<evidence type="ECO:0000256" key="12">
    <source>
        <dbReference type="SAM" id="MobiDB-lite"/>
    </source>
</evidence>
<reference evidence="15" key="1">
    <citation type="submission" date="2020-05" db="EMBL/GenBank/DDBJ databases">
        <authorList>
            <person name="Chiriac C."/>
            <person name="Salcher M."/>
            <person name="Ghai R."/>
            <person name="Kavagutti S V."/>
        </authorList>
    </citation>
    <scope>NUCLEOTIDE SEQUENCE</scope>
</reference>
<dbReference type="PRINTS" id="PR01038">
    <property type="entry name" value="TRNASYNTHARG"/>
</dbReference>
<dbReference type="HAMAP" id="MF_00123">
    <property type="entry name" value="Arg_tRNA_synth"/>
    <property type="match status" value="1"/>
</dbReference>
<evidence type="ECO:0000256" key="11">
    <source>
        <dbReference type="ARBA" id="ARBA00049339"/>
    </source>
</evidence>
<name>A0A6J7CGN6_9ZZZZ</name>
<dbReference type="Gene3D" id="3.40.50.620">
    <property type="entry name" value="HUPs"/>
    <property type="match status" value="1"/>
</dbReference>
<proteinExistence type="inferred from homology"/>
<comment type="catalytic activity">
    <reaction evidence="11">
        <text>tRNA(Arg) + L-arginine + ATP = L-arginyl-tRNA(Arg) + AMP + diphosphate</text>
        <dbReference type="Rhea" id="RHEA:20301"/>
        <dbReference type="Rhea" id="RHEA-COMP:9658"/>
        <dbReference type="Rhea" id="RHEA-COMP:9673"/>
        <dbReference type="ChEBI" id="CHEBI:30616"/>
        <dbReference type="ChEBI" id="CHEBI:32682"/>
        <dbReference type="ChEBI" id="CHEBI:33019"/>
        <dbReference type="ChEBI" id="CHEBI:78442"/>
        <dbReference type="ChEBI" id="CHEBI:78513"/>
        <dbReference type="ChEBI" id="CHEBI:456215"/>
        <dbReference type="EC" id="6.1.1.19"/>
    </reaction>
</comment>
<evidence type="ECO:0000259" key="14">
    <source>
        <dbReference type="SMART" id="SM01016"/>
    </source>
</evidence>
<feature type="domain" description="Arginyl tRNA synthetase N-terminal" evidence="14">
    <location>
        <begin position="6"/>
        <end position="91"/>
    </location>
</feature>
<dbReference type="SMART" id="SM00836">
    <property type="entry name" value="DALR_1"/>
    <property type="match status" value="1"/>
</dbReference>
<dbReference type="InterPro" id="IPR005148">
    <property type="entry name" value="Arg-tRNA-synth_N"/>
</dbReference>
<comment type="subcellular location">
    <subcellularLocation>
        <location evidence="1">Cytoplasm</location>
    </subcellularLocation>
</comment>
<evidence type="ECO:0000256" key="5">
    <source>
        <dbReference type="ARBA" id="ARBA00022490"/>
    </source>
</evidence>
<dbReference type="InterPro" id="IPR009080">
    <property type="entry name" value="tRNAsynth_Ia_anticodon-bd"/>
</dbReference>
<dbReference type="SUPFAM" id="SSF47323">
    <property type="entry name" value="Anticodon-binding domain of a subclass of class I aminoacyl-tRNA synthetases"/>
    <property type="match status" value="1"/>
</dbReference>
<dbReference type="SUPFAM" id="SSF55190">
    <property type="entry name" value="Arginyl-tRNA synthetase (ArgRS), N-terminal 'additional' domain"/>
    <property type="match status" value="1"/>
</dbReference>
<evidence type="ECO:0000256" key="9">
    <source>
        <dbReference type="ARBA" id="ARBA00022917"/>
    </source>
</evidence>
<evidence type="ECO:0000313" key="15">
    <source>
        <dbReference type="EMBL" id="CAB4857427.1"/>
    </source>
</evidence>
<evidence type="ECO:0000256" key="10">
    <source>
        <dbReference type="ARBA" id="ARBA00023146"/>
    </source>
</evidence>
<dbReference type="Pfam" id="PF00750">
    <property type="entry name" value="tRNA-synt_1d"/>
    <property type="match status" value="2"/>
</dbReference>
<dbReference type="Pfam" id="PF05746">
    <property type="entry name" value="DALR_1"/>
    <property type="match status" value="1"/>
</dbReference>
<keyword evidence="8" id="KW-0067">ATP-binding</keyword>
<dbReference type="InterPro" id="IPR035684">
    <property type="entry name" value="ArgRS_core"/>
</dbReference>
<dbReference type="GO" id="GO:0006420">
    <property type="term" value="P:arginyl-tRNA aminoacylation"/>
    <property type="evidence" value="ECO:0007669"/>
    <property type="project" value="InterPro"/>
</dbReference>
<comment type="similarity">
    <text evidence="2">Belongs to the class-I aminoacyl-tRNA synthetase family.</text>
</comment>
<dbReference type="Pfam" id="PF03485">
    <property type="entry name" value="Arg_tRNA_synt_N"/>
    <property type="match status" value="1"/>
</dbReference>
<gene>
    <name evidence="15" type="ORF">UFOPK3423_00050</name>
</gene>
<dbReference type="SUPFAM" id="SSF52374">
    <property type="entry name" value="Nucleotidylyl transferase"/>
    <property type="match status" value="1"/>
</dbReference>
<evidence type="ECO:0000256" key="1">
    <source>
        <dbReference type="ARBA" id="ARBA00004496"/>
    </source>
</evidence>
<dbReference type="InterPro" id="IPR036695">
    <property type="entry name" value="Arg-tRNA-synth_N_sf"/>
</dbReference>
<dbReference type="InterPro" id="IPR008909">
    <property type="entry name" value="DALR_anticod-bd"/>
</dbReference>
<dbReference type="InterPro" id="IPR001278">
    <property type="entry name" value="Arg-tRNA-ligase"/>
</dbReference>
<keyword evidence="5" id="KW-0963">Cytoplasm</keyword>
<dbReference type="NCBIfam" id="TIGR00456">
    <property type="entry name" value="argS"/>
    <property type="match status" value="1"/>
</dbReference>
<dbReference type="PROSITE" id="PS00178">
    <property type="entry name" value="AA_TRNA_LIGASE_I"/>
    <property type="match status" value="1"/>
</dbReference>
<dbReference type="GO" id="GO:0005524">
    <property type="term" value="F:ATP binding"/>
    <property type="evidence" value="ECO:0007669"/>
    <property type="project" value="UniProtKB-KW"/>
</dbReference>
<feature type="domain" description="DALR anticodon binding" evidence="13">
    <location>
        <begin position="421"/>
        <end position="542"/>
    </location>
</feature>
<sequence>MSEPLADLRGALDGALADLGLPAPKNPPSLESPRQADHGDVATNAAMLVAKAAGRQPREVAEELAQRLAVRLGPALESAEVAGPGFLNLVLSDQWYVEALQTVLAAGEAWGGGGADPVRSVNLEFVSANPTGPIHVGGTRNAAYGDALGRILAFQGHAVHREFYVNDFGSQIRRLGESVQARARAEEPPEGGYQGAYIADLAAQIEGAADLPTDQVAQLAVEIMVAQAQRSLARFHVLFDRWFSERSLHEGAPTPVEHAFEVLDGQGRTFREDGALWLRTTEFGDDKDRVLERSTGEHTYFASDIAYHQEKRERGFDLLIDVWGADHHGYVPRMHAAYRALGGGEDELELLIMQFVHLVEGGERGKMSKRAGEFVTLDDLVDDIGVDAARWFLLARSHDTTIDLDLELARRDSSENPVFYVQYAHARIASVLRKAGPERLAQALAGPPGVPAGGLHAGERALLRRIIDLPDEIREAADRRAPHRIATYALETAQLFSAFYRDSQVVGAEPEVETLRLRLAVAAQRALATALELLGISAPEEM</sequence>
<evidence type="ECO:0000256" key="3">
    <source>
        <dbReference type="ARBA" id="ARBA00011245"/>
    </source>
</evidence>
<dbReference type="Gene3D" id="3.30.1360.70">
    <property type="entry name" value="Arginyl tRNA synthetase N-terminal domain"/>
    <property type="match status" value="1"/>
</dbReference>
<keyword evidence="7" id="KW-0547">Nucleotide-binding</keyword>
<dbReference type="GO" id="GO:0005737">
    <property type="term" value="C:cytoplasm"/>
    <property type="evidence" value="ECO:0007669"/>
    <property type="project" value="UniProtKB-SubCell"/>
</dbReference>
<organism evidence="15">
    <name type="scientific">freshwater metagenome</name>
    <dbReference type="NCBI Taxonomy" id="449393"/>
    <lineage>
        <taxon>unclassified sequences</taxon>
        <taxon>metagenomes</taxon>
        <taxon>ecological metagenomes</taxon>
    </lineage>
</organism>
<dbReference type="Gene3D" id="1.10.730.10">
    <property type="entry name" value="Isoleucyl-tRNA Synthetase, Domain 1"/>
    <property type="match status" value="1"/>
</dbReference>
<feature type="region of interest" description="Disordered" evidence="12">
    <location>
        <begin position="18"/>
        <end position="37"/>
    </location>
</feature>
<accession>A0A6J7CGN6</accession>
<dbReference type="FunFam" id="3.40.50.620:FF:000062">
    <property type="entry name" value="Arginine--tRNA ligase"/>
    <property type="match status" value="1"/>
</dbReference>
<evidence type="ECO:0000256" key="7">
    <source>
        <dbReference type="ARBA" id="ARBA00022741"/>
    </source>
</evidence>
<dbReference type="EMBL" id="CAFBLQ010000003">
    <property type="protein sequence ID" value="CAB4857427.1"/>
    <property type="molecule type" value="Genomic_DNA"/>
</dbReference>
<evidence type="ECO:0000256" key="2">
    <source>
        <dbReference type="ARBA" id="ARBA00005594"/>
    </source>
</evidence>
<dbReference type="GO" id="GO:0004814">
    <property type="term" value="F:arginine-tRNA ligase activity"/>
    <property type="evidence" value="ECO:0007669"/>
    <property type="project" value="UniProtKB-EC"/>
</dbReference>
<keyword evidence="9" id="KW-0648">Protein biosynthesis</keyword>
<dbReference type="InterPro" id="IPR014729">
    <property type="entry name" value="Rossmann-like_a/b/a_fold"/>
</dbReference>
<evidence type="ECO:0000256" key="6">
    <source>
        <dbReference type="ARBA" id="ARBA00022598"/>
    </source>
</evidence>
<protein>
    <recommendedName>
        <fullName evidence="4">arginine--tRNA ligase</fullName>
        <ecNumber evidence="4">6.1.1.19</ecNumber>
    </recommendedName>
</protein>
<dbReference type="SMART" id="SM01016">
    <property type="entry name" value="Arg_tRNA_synt_N"/>
    <property type="match status" value="1"/>
</dbReference>
<dbReference type="CDD" id="cd00671">
    <property type="entry name" value="ArgRS_core"/>
    <property type="match status" value="1"/>
</dbReference>
<comment type="subunit">
    <text evidence="3">Monomer.</text>
</comment>
<dbReference type="PANTHER" id="PTHR11956">
    <property type="entry name" value="ARGINYL-TRNA SYNTHETASE"/>
    <property type="match status" value="1"/>
</dbReference>
<evidence type="ECO:0000256" key="4">
    <source>
        <dbReference type="ARBA" id="ARBA00012837"/>
    </source>
</evidence>
<keyword evidence="10" id="KW-0030">Aminoacyl-tRNA synthetase</keyword>
<dbReference type="AlphaFoldDB" id="A0A6J7CGN6"/>
<dbReference type="PANTHER" id="PTHR11956:SF5">
    <property type="entry name" value="ARGININE--TRNA LIGASE, CYTOPLASMIC"/>
    <property type="match status" value="1"/>
</dbReference>